<accession>A0A0F8Z627</accession>
<proteinExistence type="predicted"/>
<sequence length="69" mass="7557">MKYKHLFALAPPLVFLVACLDVTEVKFVIPCEIPIPVVTDTLLTGTFNGACPYYIMDNDTLILVTPGTV</sequence>
<evidence type="ECO:0000313" key="1">
    <source>
        <dbReference type="EMBL" id="KKK89208.1"/>
    </source>
</evidence>
<organism evidence="1">
    <name type="scientific">marine sediment metagenome</name>
    <dbReference type="NCBI Taxonomy" id="412755"/>
    <lineage>
        <taxon>unclassified sequences</taxon>
        <taxon>metagenomes</taxon>
        <taxon>ecological metagenomes</taxon>
    </lineage>
</organism>
<name>A0A0F8Z627_9ZZZZ</name>
<comment type="caution">
    <text evidence="1">The sequence shown here is derived from an EMBL/GenBank/DDBJ whole genome shotgun (WGS) entry which is preliminary data.</text>
</comment>
<protein>
    <recommendedName>
        <fullName evidence="2">Lipoprotein</fullName>
    </recommendedName>
</protein>
<evidence type="ECO:0008006" key="2">
    <source>
        <dbReference type="Google" id="ProtNLM"/>
    </source>
</evidence>
<dbReference type="AlphaFoldDB" id="A0A0F8Z627"/>
<reference evidence="1" key="1">
    <citation type="journal article" date="2015" name="Nature">
        <title>Complex archaea that bridge the gap between prokaryotes and eukaryotes.</title>
        <authorList>
            <person name="Spang A."/>
            <person name="Saw J.H."/>
            <person name="Jorgensen S.L."/>
            <person name="Zaremba-Niedzwiedzka K."/>
            <person name="Martijn J."/>
            <person name="Lind A.E."/>
            <person name="van Eijk R."/>
            <person name="Schleper C."/>
            <person name="Guy L."/>
            <person name="Ettema T.J."/>
        </authorList>
    </citation>
    <scope>NUCLEOTIDE SEQUENCE</scope>
</reference>
<dbReference type="EMBL" id="LAZR01049626">
    <property type="protein sequence ID" value="KKK89208.1"/>
    <property type="molecule type" value="Genomic_DNA"/>
</dbReference>
<dbReference type="PROSITE" id="PS51257">
    <property type="entry name" value="PROKAR_LIPOPROTEIN"/>
    <property type="match status" value="1"/>
</dbReference>
<gene>
    <name evidence="1" type="ORF">LCGC14_2735420</name>
</gene>